<dbReference type="PRINTS" id="PR00423">
    <property type="entry name" value="CELLDVISFTSZ"/>
</dbReference>
<dbReference type="Gene3D" id="3.30.1330.20">
    <property type="entry name" value="Tubulin/FtsZ, C-terminal domain"/>
    <property type="match status" value="1"/>
</dbReference>
<evidence type="ECO:0000256" key="2">
    <source>
        <dbReference type="ARBA" id="ARBA00022741"/>
    </source>
</evidence>
<comment type="similarity">
    <text evidence="1">Belongs to the FtsZ family.</text>
</comment>
<evidence type="ECO:0000313" key="8">
    <source>
        <dbReference type="Proteomes" id="UP000288805"/>
    </source>
</evidence>
<dbReference type="GO" id="GO:0003924">
    <property type="term" value="F:GTPase activity"/>
    <property type="evidence" value="ECO:0007669"/>
    <property type="project" value="InterPro"/>
</dbReference>
<dbReference type="InterPro" id="IPR037103">
    <property type="entry name" value="Tubulin/FtsZ-like_C"/>
</dbReference>
<keyword evidence="7" id="KW-0132">Cell division</keyword>
<keyword evidence="7" id="KW-0131">Cell cycle</keyword>
<evidence type="ECO:0000259" key="5">
    <source>
        <dbReference type="SMART" id="SM00864"/>
    </source>
</evidence>
<keyword evidence="3" id="KW-0342">GTP-binding</keyword>
<dbReference type="Pfam" id="PF00091">
    <property type="entry name" value="Tubulin"/>
    <property type="match status" value="1"/>
</dbReference>
<protein>
    <submittedName>
        <fullName evidence="7">Cell division protein FtsZ-like 1, chloroplastic</fullName>
    </submittedName>
</protein>
<evidence type="ECO:0000256" key="3">
    <source>
        <dbReference type="ARBA" id="ARBA00023134"/>
    </source>
</evidence>
<dbReference type="PANTHER" id="PTHR30314">
    <property type="entry name" value="CELL DIVISION PROTEIN FTSZ-RELATED"/>
    <property type="match status" value="1"/>
</dbReference>
<dbReference type="CDD" id="cd02201">
    <property type="entry name" value="FtsZ_type1"/>
    <property type="match status" value="1"/>
</dbReference>
<dbReference type="InterPro" id="IPR024757">
    <property type="entry name" value="FtsZ_C"/>
</dbReference>
<dbReference type="GO" id="GO:0051301">
    <property type="term" value="P:cell division"/>
    <property type="evidence" value="ECO:0007669"/>
    <property type="project" value="UniProtKB-KW"/>
</dbReference>
<dbReference type="Pfam" id="PF12327">
    <property type="entry name" value="FtsZ_C"/>
    <property type="match status" value="1"/>
</dbReference>
<dbReference type="Proteomes" id="UP000288805">
    <property type="component" value="Unassembled WGS sequence"/>
</dbReference>
<dbReference type="SUPFAM" id="SSF55307">
    <property type="entry name" value="Tubulin C-terminal domain-like"/>
    <property type="match status" value="1"/>
</dbReference>
<dbReference type="HAMAP" id="MF_00909">
    <property type="entry name" value="FtsZ"/>
    <property type="match status" value="1"/>
</dbReference>
<reference evidence="7 8" key="1">
    <citation type="journal article" date="2018" name="PLoS Genet.">
        <title>Population sequencing reveals clonal diversity and ancestral inbreeding in the grapevine cultivar Chardonnay.</title>
        <authorList>
            <person name="Roach M.J."/>
            <person name="Johnson D.L."/>
            <person name="Bohlmann J."/>
            <person name="van Vuuren H.J."/>
            <person name="Jones S.J."/>
            <person name="Pretorius I.S."/>
            <person name="Schmidt S.A."/>
            <person name="Borneman A.R."/>
        </authorList>
    </citation>
    <scope>NUCLEOTIDE SEQUENCE [LARGE SCALE GENOMIC DNA]</scope>
    <source>
        <strain evidence="8">cv. Chardonnay</strain>
        <tissue evidence="7">Leaf</tissue>
    </source>
</reference>
<organism evidence="7 8">
    <name type="scientific">Vitis vinifera</name>
    <name type="common">Grape</name>
    <dbReference type="NCBI Taxonomy" id="29760"/>
    <lineage>
        <taxon>Eukaryota</taxon>
        <taxon>Viridiplantae</taxon>
        <taxon>Streptophyta</taxon>
        <taxon>Embryophyta</taxon>
        <taxon>Tracheophyta</taxon>
        <taxon>Spermatophyta</taxon>
        <taxon>Magnoliopsida</taxon>
        <taxon>eudicotyledons</taxon>
        <taxon>Gunneridae</taxon>
        <taxon>Pentapetalae</taxon>
        <taxon>rosids</taxon>
        <taxon>Vitales</taxon>
        <taxon>Vitaceae</taxon>
        <taxon>Viteae</taxon>
        <taxon>Vitis</taxon>
    </lineage>
</organism>
<dbReference type="InterPro" id="IPR003008">
    <property type="entry name" value="Tubulin_FtsZ_GTPase"/>
</dbReference>
<dbReference type="InterPro" id="IPR008280">
    <property type="entry name" value="Tub_FtsZ_C"/>
</dbReference>
<evidence type="ECO:0000256" key="1">
    <source>
        <dbReference type="ARBA" id="ARBA00009690"/>
    </source>
</evidence>
<evidence type="ECO:0000256" key="4">
    <source>
        <dbReference type="SAM" id="MobiDB-lite"/>
    </source>
</evidence>
<dbReference type="EMBL" id="QGNW01001818">
    <property type="protein sequence ID" value="RVW29956.1"/>
    <property type="molecule type" value="Genomic_DNA"/>
</dbReference>
<comment type="caution">
    <text evidence="7">The sequence shown here is derived from an EMBL/GenBank/DDBJ whole genome shotgun (WGS) entry which is preliminary data.</text>
</comment>
<dbReference type="AlphaFoldDB" id="A0A438D3F4"/>
<dbReference type="PANTHER" id="PTHR30314:SF12">
    <property type="entry name" value="CELL DIVISION PROTEIN FTSZ HOMOLOG 1, CHLOROPLASTIC"/>
    <property type="match status" value="1"/>
</dbReference>
<evidence type="ECO:0000259" key="6">
    <source>
        <dbReference type="SMART" id="SM00865"/>
    </source>
</evidence>
<accession>A0A438D3F4</accession>
<feature type="region of interest" description="Disordered" evidence="4">
    <location>
        <begin position="436"/>
        <end position="455"/>
    </location>
</feature>
<dbReference type="SMART" id="SM00864">
    <property type="entry name" value="Tubulin"/>
    <property type="match status" value="1"/>
</dbReference>
<dbReference type="GO" id="GO:0005525">
    <property type="term" value="F:GTP binding"/>
    <property type="evidence" value="ECO:0007669"/>
    <property type="project" value="UniProtKB-KW"/>
</dbReference>
<dbReference type="Gene3D" id="3.40.50.1440">
    <property type="entry name" value="Tubulin/FtsZ, GTPase domain"/>
    <property type="match status" value="3"/>
</dbReference>
<feature type="domain" description="Tubulin/FtsZ 2-layer sandwich" evidence="6">
    <location>
        <begin position="299"/>
        <end position="416"/>
    </location>
</feature>
<evidence type="ECO:0000313" key="7">
    <source>
        <dbReference type="EMBL" id="RVW29956.1"/>
    </source>
</evidence>
<dbReference type="InterPro" id="IPR045061">
    <property type="entry name" value="FtsZ/CetZ"/>
</dbReference>
<sequence length="461" mass="48098">MATLQLTNPNEFISSSSSSISTGFSHKALSSAAPGKCLSSKNTRGSLWKRRRFGVCCSFAPMESAKIKVVGVGGGGNNAVNRMIGSGLQGVDFYAINTDSQALMHSAASNPLQIGELLTRGLGMGGGTGSGAAPVVAQISKEAGYLTVGVVTYPFSFEGRKRSLQAGSPMQVLDSMAMAISQDWKDGDCRSFYSGAVDSESGIDAAGGVTSSTGSVMVVGIELAEMKHLQNVDNPVSVALEAIEKLQKNVDTLIVIPNDRLLDIADEQTPLQDAFLLADDVLRQGVQGISDIITIPGLVNVDFADVKAVMKDSGTAMLGVGVSSSKNRAEEAAEQATLAPLIGSSIQSATGVVYNITGGKDITLQEVNRVSQVVTSLADPSANIIFGAVVDDRYNGEIHVTIIATGFSQSFQKILLTDPKAAKLVDRVAGGQENKGLPIPLKSSNSPPAVPSRLPSRKLFF</sequence>
<keyword evidence="2" id="KW-0547">Nucleotide-binding</keyword>
<dbReference type="FunFam" id="3.30.1330.20:FF:000012">
    <property type="entry name" value="Cell division protein FtsZ 1, chloroplastic"/>
    <property type="match status" value="1"/>
</dbReference>
<dbReference type="SUPFAM" id="SSF52490">
    <property type="entry name" value="Tubulin nucleotide-binding domain-like"/>
    <property type="match status" value="2"/>
</dbReference>
<proteinExistence type="inferred from homology"/>
<dbReference type="InterPro" id="IPR036525">
    <property type="entry name" value="Tubulin/FtsZ_GTPase_sf"/>
</dbReference>
<dbReference type="InterPro" id="IPR000158">
    <property type="entry name" value="Cell_div_FtsZ"/>
</dbReference>
<dbReference type="InterPro" id="IPR018316">
    <property type="entry name" value="Tubulin/FtsZ_2-layer-sand-dom"/>
</dbReference>
<name>A0A438D3F4_VITVI</name>
<gene>
    <name evidence="7" type="primary">FTSZ1_1</name>
    <name evidence="7" type="ORF">CK203_101366</name>
</gene>
<feature type="domain" description="Tubulin/FtsZ GTPase" evidence="5">
    <location>
        <begin position="66"/>
        <end position="297"/>
    </location>
</feature>
<dbReference type="SMART" id="SM00865">
    <property type="entry name" value="Tubulin_C"/>
    <property type="match status" value="1"/>
</dbReference>